<keyword evidence="3 8" id="KW-0808">Transferase</keyword>
<feature type="transmembrane region" description="Helical" evidence="7">
    <location>
        <begin position="612"/>
        <end position="631"/>
    </location>
</feature>
<dbReference type="Pfam" id="PF13641">
    <property type="entry name" value="Glyco_tranf_2_3"/>
    <property type="match status" value="1"/>
</dbReference>
<keyword evidence="5 7" id="KW-1133">Transmembrane helix</keyword>
<dbReference type="InterPro" id="IPR029044">
    <property type="entry name" value="Nucleotide-diphossugar_trans"/>
</dbReference>
<keyword evidence="4 7" id="KW-0812">Transmembrane</keyword>
<proteinExistence type="predicted"/>
<gene>
    <name evidence="8" type="ORF">EYR15_12160</name>
</gene>
<protein>
    <submittedName>
        <fullName evidence="8">Glycosyltransferase</fullName>
    </submittedName>
</protein>
<keyword evidence="9" id="KW-1185">Reference proteome</keyword>
<reference evidence="8 9" key="1">
    <citation type="submission" date="2019-02" db="EMBL/GenBank/DDBJ databases">
        <title>Hansschlegelia quercus sp. nov., a novel methylotrophic bacterium from buds of oak (Quercus robur L.).</title>
        <authorList>
            <person name="Agafonova N.V."/>
            <person name="Kaparullina E.N."/>
            <person name="Grouzdev D.S."/>
            <person name="Doronina N.V."/>
        </authorList>
    </citation>
    <scope>NUCLEOTIDE SEQUENCE [LARGE SCALE GENOMIC DNA]</scope>
    <source>
        <strain evidence="8 9">Dub</strain>
    </source>
</reference>
<evidence type="ECO:0000256" key="7">
    <source>
        <dbReference type="SAM" id="Phobius"/>
    </source>
</evidence>
<evidence type="ECO:0000256" key="3">
    <source>
        <dbReference type="ARBA" id="ARBA00022679"/>
    </source>
</evidence>
<sequence length="656" mass="69359">MNACGRGARTFPGAESMMAAIDAVLNGEAGIAPARSAFYDRRSIAPSPATPWLPFDLALLAQNGVPPGPLLAAMRRAELTGCEPLDALIASGAIAEDSIIEALAHGLGARVADGSDHDGPPIDAEMCGQALRSGHVLLFDTAGRLTLHVAARGRHMAQLALDARGRRMTIAVSSPRAFADLVIARAGHALAAHASEGPSLVDPSLSVRDGLPAVDARLRFVVAGLTFAAFAATFALDIAGGMVLGMTSLLFATLNLFRLYVACTPPSPERPMRRDDDRTLPVYTVLVPLAREAAVVPGLMAALERLDYPPEKLDIKILVEAGDAETLFALERRPPRAGVEVLMLPPGGPRTKPRALNAGLIAARGRYLAVFDAEDQPEPGQLREAIQAFATGPTDLACVQARLAIDNIGDGWLARQFAIEYAALFDVVVPALARLGLPIALGGTSNHFDVKVLRKVGGWDAGNVTEDADLGLRLARFGYRTGAIASTTFEESTTRLKPWIRQRTRWMKGFMVTTLVHALNPRGLGRLGALNLAAAGALVGGVALTALAYPAVLALFVWRAIDGSLLAPAESLAGMTFAGLCGASLVIGYSTALACAWMGLERRGLGRLTGDLALMPAYWLLVGIAAWRALWQIAKGETSQWEKTAHGVSRRRTPHP</sequence>
<dbReference type="OrthoDB" id="7431422at2"/>
<keyword evidence="2" id="KW-0328">Glycosyltransferase</keyword>
<feature type="transmembrane region" description="Helical" evidence="7">
    <location>
        <begin position="532"/>
        <end position="557"/>
    </location>
</feature>
<accession>A0A4Q9GGR5</accession>
<comment type="caution">
    <text evidence="8">The sequence shown here is derived from an EMBL/GenBank/DDBJ whole genome shotgun (WGS) entry which is preliminary data.</text>
</comment>
<name>A0A4Q9GGR5_9HYPH</name>
<evidence type="ECO:0000256" key="4">
    <source>
        <dbReference type="ARBA" id="ARBA00022692"/>
    </source>
</evidence>
<dbReference type="Proteomes" id="UP000291613">
    <property type="component" value="Unassembled WGS sequence"/>
</dbReference>
<evidence type="ECO:0000256" key="5">
    <source>
        <dbReference type="ARBA" id="ARBA00022989"/>
    </source>
</evidence>
<feature type="transmembrane region" description="Helical" evidence="7">
    <location>
        <begin position="577"/>
        <end position="600"/>
    </location>
</feature>
<dbReference type="PANTHER" id="PTHR43867:SF2">
    <property type="entry name" value="CELLULOSE SYNTHASE CATALYTIC SUBUNIT A [UDP-FORMING]"/>
    <property type="match status" value="1"/>
</dbReference>
<comment type="subcellular location">
    <subcellularLocation>
        <location evidence="1">Membrane</location>
        <topology evidence="1">Multi-pass membrane protein</topology>
    </subcellularLocation>
</comment>
<dbReference type="InterPro" id="IPR050321">
    <property type="entry name" value="Glycosyltr_2/OpgH_subfam"/>
</dbReference>
<dbReference type="PANTHER" id="PTHR43867">
    <property type="entry name" value="CELLULOSE SYNTHASE CATALYTIC SUBUNIT A [UDP-FORMING]"/>
    <property type="match status" value="1"/>
</dbReference>
<evidence type="ECO:0000256" key="2">
    <source>
        <dbReference type="ARBA" id="ARBA00022676"/>
    </source>
</evidence>
<keyword evidence="6 7" id="KW-0472">Membrane</keyword>
<evidence type="ECO:0000256" key="6">
    <source>
        <dbReference type="ARBA" id="ARBA00023136"/>
    </source>
</evidence>
<dbReference type="GO" id="GO:0016757">
    <property type="term" value="F:glycosyltransferase activity"/>
    <property type="evidence" value="ECO:0007669"/>
    <property type="project" value="UniProtKB-KW"/>
</dbReference>
<evidence type="ECO:0000313" key="9">
    <source>
        <dbReference type="Proteomes" id="UP000291613"/>
    </source>
</evidence>
<dbReference type="GO" id="GO:0016020">
    <property type="term" value="C:membrane"/>
    <property type="evidence" value="ECO:0007669"/>
    <property type="project" value="UniProtKB-SubCell"/>
</dbReference>
<evidence type="ECO:0000313" key="8">
    <source>
        <dbReference type="EMBL" id="TBN52575.1"/>
    </source>
</evidence>
<dbReference type="SUPFAM" id="SSF53448">
    <property type="entry name" value="Nucleotide-diphospho-sugar transferases"/>
    <property type="match status" value="1"/>
</dbReference>
<feature type="transmembrane region" description="Helical" evidence="7">
    <location>
        <begin position="218"/>
        <end position="236"/>
    </location>
</feature>
<dbReference type="AlphaFoldDB" id="A0A4Q9GGR5"/>
<organism evidence="8 9">
    <name type="scientific">Hansschlegelia quercus</name>
    <dbReference type="NCBI Taxonomy" id="2528245"/>
    <lineage>
        <taxon>Bacteria</taxon>
        <taxon>Pseudomonadati</taxon>
        <taxon>Pseudomonadota</taxon>
        <taxon>Alphaproteobacteria</taxon>
        <taxon>Hyphomicrobiales</taxon>
        <taxon>Methylopilaceae</taxon>
        <taxon>Hansschlegelia</taxon>
    </lineage>
</organism>
<evidence type="ECO:0000256" key="1">
    <source>
        <dbReference type="ARBA" id="ARBA00004141"/>
    </source>
</evidence>
<dbReference type="EMBL" id="SIUB01000005">
    <property type="protein sequence ID" value="TBN52575.1"/>
    <property type="molecule type" value="Genomic_DNA"/>
</dbReference>
<dbReference type="Gene3D" id="3.90.550.10">
    <property type="entry name" value="Spore Coat Polysaccharide Biosynthesis Protein SpsA, Chain A"/>
    <property type="match status" value="1"/>
</dbReference>